<evidence type="ECO:0000256" key="1">
    <source>
        <dbReference type="ARBA" id="ARBA00000971"/>
    </source>
</evidence>
<dbReference type="Pfam" id="PF00160">
    <property type="entry name" value="Pro_isomerase"/>
    <property type="match status" value="1"/>
</dbReference>
<dbReference type="EC" id="5.2.1.8" evidence="3"/>
<dbReference type="FunFam" id="2.130.10.10:FF:000450">
    <property type="entry name" value="Peptidylprolyl isomerase domain and WD-repeat protein 1"/>
    <property type="match status" value="1"/>
</dbReference>
<evidence type="ECO:0000313" key="12">
    <source>
        <dbReference type="Proteomes" id="UP000268162"/>
    </source>
</evidence>
<dbReference type="AlphaFoldDB" id="A0A4P9ZMA8"/>
<gene>
    <name evidence="11" type="ORF">BJ085DRAFT_43152</name>
</gene>
<name>A0A4P9ZMA8_9FUNG</name>
<protein>
    <recommendedName>
        <fullName evidence="3">peptidylprolyl isomerase</fullName>
        <ecNumber evidence="3">5.2.1.8</ecNumber>
    </recommendedName>
</protein>
<keyword evidence="6" id="KW-0697">Rotamase</keyword>
<dbReference type="Gene3D" id="2.40.100.10">
    <property type="entry name" value="Cyclophilin-like"/>
    <property type="match status" value="1"/>
</dbReference>
<dbReference type="EMBL" id="ML003273">
    <property type="protein sequence ID" value="RKP34278.1"/>
    <property type="molecule type" value="Genomic_DNA"/>
</dbReference>
<evidence type="ECO:0000313" key="11">
    <source>
        <dbReference type="EMBL" id="RKP34278.1"/>
    </source>
</evidence>
<dbReference type="InterPro" id="IPR029000">
    <property type="entry name" value="Cyclophilin-like_dom_sf"/>
</dbReference>
<dbReference type="PROSITE" id="PS50294">
    <property type="entry name" value="WD_REPEATS_REGION"/>
    <property type="match status" value="1"/>
</dbReference>
<dbReference type="SMART" id="SM00320">
    <property type="entry name" value="WD40"/>
    <property type="match status" value="4"/>
</dbReference>
<feature type="compositionally biased region" description="Basic and acidic residues" evidence="9">
    <location>
        <begin position="1"/>
        <end position="14"/>
    </location>
</feature>
<evidence type="ECO:0000256" key="4">
    <source>
        <dbReference type="ARBA" id="ARBA00022574"/>
    </source>
</evidence>
<comment type="similarity">
    <text evidence="2">Belongs to the cyclophilin-type PPIase family.</text>
</comment>
<keyword evidence="5" id="KW-0677">Repeat</keyword>
<dbReference type="SUPFAM" id="SSF50978">
    <property type="entry name" value="WD40 repeat-like"/>
    <property type="match status" value="1"/>
</dbReference>
<proteinExistence type="inferred from homology"/>
<dbReference type="GO" id="GO:0003755">
    <property type="term" value="F:peptidyl-prolyl cis-trans isomerase activity"/>
    <property type="evidence" value="ECO:0007669"/>
    <property type="project" value="UniProtKB-KW"/>
</dbReference>
<reference evidence="12" key="1">
    <citation type="journal article" date="2018" name="Nat. Microbiol.">
        <title>Leveraging single-cell genomics to expand the fungal tree of life.</title>
        <authorList>
            <person name="Ahrendt S.R."/>
            <person name="Quandt C.A."/>
            <person name="Ciobanu D."/>
            <person name="Clum A."/>
            <person name="Salamov A."/>
            <person name="Andreopoulos B."/>
            <person name="Cheng J.F."/>
            <person name="Woyke T."/>
            <person name="Pelin A."/>
            <person name="Henrissat B."/>
            <person name="Reynolds N.K."/>
            <person name="Benny G.L."/>
            <person name="Smith M.E."/>
            <person name="James T.Y."/>
            <person name="Grigoriev I.V."/>
        </authorList>
    </citation>
    <scope>NUCLEOTIDE SEQUENCE [LARGE SCALE GENOMIC DNA]</scope>
    <source>
        <strain evidence="12">RSA 468</strain>
    </source>
</reference>
<dbReference type="Pfam" id="PF00400">
    <property type="entry name" value="WD40"/>
    <property type="match status" value="1"/>
</dbReference>
<sequence length="625" mass="70792">MSDSEAPKVPEPERANPPSDDVGPLPPSAADAEGPRKKRRVLPHEPLYLRALPDAEMYERSYMHSDVLTYTNVAANDFVITTSSNGHLKFWKKIPEGIEFVKHFRSHLGPITGVALSADGLLFATISTDKTLKIYDVINFDMINAIRLDYTPRCVCWFHRRGQAQAVVACTDLESSLIYLYDGRGDGQPLHTISSIHSKPVTLMTFNPLRNCVVSVDSAGMCEYWTPEAPTFELPSQLGFRFKSETDLYEFKKGKCVPTSLTFSPDYNHFVTLNVDDRQIRVFKFDTGKLIRKYDESLDTISNMQQAGTCIYKLDPMEFGRRRSVELELQNSPLARTMNAVFDQSGHFILYPTMEGIKVVNIVTNKVALLLGKSEPLRFLNLSLYQGIPLLAKQPTGLARMTAQNPLLQIEETGDPTLFATAYRRNRFYLFTRRDPHSDRGDQTDRDIFNEKPSREEQTLAIEKPLHQELGSAAVMHTTLGDIHFKLFPEQAPKAVENFVTHARQGYYNRLIFHRVIKGFMLQTGDPLGDGTGGESIWGEDFEDEFHRDLRHDRPYTLSMANAGPNTNGSQFFITVVPTPWLDNKHTVFGRVTAGMDTVHMIENVKVDKQDKPYDDVQIVSIDVR</sequence>
<dbReference type="InterPro" id="IPR036322">
    <property type="entry name" value="WD40_repeat_dom_sf"/>
</dbReference>
<dbReference type="STRING" id="215637.A0A4P9ZMA8"/>
<dbReference type="PANTHER" id="PTHR45625:SF4">
    <property type="entry name" value="PEPTIDYLPROLYL ISOMERASE DOMAIN AND WD REPEAT-CONTAINING PROTEIN 1"/>
    <property type="match status" value="1"/>
</dbReference>
<dbReference type="InterPro" id="IPR020892">
    <property type="entry name" value="Cyclophilin-type_PPIase_CS"/>
</dbReference>
<evidence type="ECO:0000256" key="8">
    <source>
        <dbReference type="PROSITE-ProRule" id="PRU00221"/>
    </source>
</evidence>
<dbReference type="InterPro" id="IPR044666">
    <property type="entry name" value="Cyclophilin_A-like"/>
</dbReference>
<evidence type="ECO:0000256" key="2">
    <source>
        <dbReference type="ARBA" id="ARBA00007365"/>
    </source>
</evidence>
<feature type="domain" description="PPIase cyclophilin-type" evidence="10">
    <location>
        <begin position="470"/>
        <end position="624"/>
    </location>
</feature>
<evidence type="ECO:0000256" key="3">
    <source>
        <dbReference type="ARBA" id="ARBA00013194"/>
    </source>
</evidence>
<dbReference type="InterPro" id="IPR001680">
    <property type="entry name" value="WD40_rpt"/>
</dbReference>
<evidence type="ECO:0000256" key="9">
    <source>
        <dbReference type="SAM" id="MobiDB-lite"/>
    </source>
</evidence>
<dbReference type="PANTHER" id="PTHR45625">
    <property type="entry name" value="PEPTIDYL-PROLYL CIS-TRANS ISOMERASE-RELATED"/>
    <property type="match status" value="1"/>
</dbReference>
<accession>A0A4P9ZMA8</accession>
<dbReference type="PROSITE" id="PS00170">
    <property type="entry name" value="CSA_PPIASE_1"/>
    <property type="match status" value="1"/>
</dbReference>
<dbReference type="FunFam" id="2.40.100.10:FF:000003">
    <property type="entry name" value="Peptidylprolyl isomerase domain and WD repeat-containing 1"/>
    <property type="match status" value="1"/>
</dbReference>
<keyword evidence="12" id="KW-1185">Reference proteome</keyword>
<dbReference type="CDD" id="cd01927">
    <property type="entry name" value="cyclophilin_WD40"/>
    <property type="match status" value="1"/>
</dbReference>
<feature type="region of interest" description="Disordered" evidence="9">
    <location>
        <begin position="1"/>
        <end position="37"/>
    </location>
</feature>
<dbReference type="InterPro" id="IPR015943">
    <property type="entry name" value="WD40/YVTN_repeat-like_dom_sf"/>
</dbReference>
<comment type="catalytic activity">
    <reaction evidence="1">
        <text>[protein]-peptidylproline (omega=180) = [protein]-peptidylproline (omega=0)</text>
        <dbReference type="Rhea" id="RHEA:16237"/>
        <dbReference type="Rhea" id="RHEA-COMP:10747"/>
        <dbReference type="Rhea" id="RHEA-COMP:10748"/>
        <dbReference type="ChEBI" id="CHEBI:83833"/>
        <dbReference type="ChEBI" id="CHEBI:83834"/>
        <dbReference type="EC" id="5.2.1.8"/>
    </reaction>
</comment>
<dbReference type="Gene3D" id="2.130.10.10">
    <property type="entry name" value="YVTN repeat-like/Quinoprotein amine dehydrogenase"/>
    <property type="match status" value="1"/>
</dbReference>
<evidence type="ECO:0000259" key="10">
    <source>
        <dbReference type="PROSITE" id="PS50072"/>
    </source>
</evidence>
<evidence type="ECO:0000256" key="5">
    <source>
        <dbReference type="ARBA" id="ARBA00022737"/>
    </source>
</evidence>
<keyword evidence="7 11" id="KW-0413">Isomerase</keyword>
<organism evidence="11 12">
    <name type="scientific">Dimargaris cristalligena</name>
    <dbReference type="NCBI Taxonomy" id="215637"/>
    <lineage>
        <taxon>Eukaryota</taxon>
        <taxon>Fungi</taxon>
        <taxon>Fungi incertae sedis</taxon>
        <taxon>Zoopagomycota</taxon>
        <taxon>Kickxellomycotina</taxon>
        <taxon>Dimargaritomycetes</taxon>
        <taxon>Dimargaritales</taxon>
        <taxon>Dimargaritaceae</taxon>
        <taxon>Dimargaris</taxon>
    </lineage>
</organism>
<dbReference type="GO" id="GO:0005634">
    <property type="term" value="C:nucleus"/>
    <property type="evidence" value="ECO:0007669"/>
    <property type="project" value="UniProtKB-ARBA"/>
</dbReference>
<dbReference type="PROSITE" id="PS50082">
    <property type="entry name" value="WD_REPEATS_2"/>
    <property type="match status" value="1"/>
</dbReference>
<evidence type="ECO:0000256" key="6">
    <source>
        <dbReference type="ARBA" id="ARBA00023110"/>
    </source>
</evidence>
<feature type="repeat" description="WD" evidence="8">
    <location>
        <begin position="104"/>
        <end position="145"/>
    </location>
</feature>
<dbReference type="Proteomes" id="UP000268162">
    <property type="component" value="Unassembled WGS sequence"/>
</dbReference>
<keyword evidence="4 8" id="KW-0853">WD repeat</keyword>
<dbReference type="InterPro" id="IPR002130">
    <property type="entry name" value="Cyclophilin-type_PPIase_dom"/>
</dbReference>
<evidence type="ECO:0000256" key="7">
    <source>
        <dbReference type="ARBA" id="ARBA00023235"/>
    </source>
</evidence>
<dbReference type="PRINTS" id="PR00153">
    <property type="entry name" value="CSAPPISMRASE"/>
</dbReference>
<dbReference type="PROSITE" id="PS50072">
    <property type="entry name" value="CSA_PPIASE_2"/>
    <property type="match status" value="1"/>
</dbReference>
<dbReference type="SUPFAM" id="SSF50891">
    <property type="entry name" value="Cyclophilin-like"/>
    <property type="match status" value="1"/>
</dbReference>
<dbReference type="GO" id="GO:0006457">
    <property type="term" value="P:protein folding"/>
    <property type="evidence" value="ECO:0007669"/>
    <property type="project" value="InterPro"/>
</dbReference>